<comment type="caution">
    <text evidence="1">The sequence shown here is derived from an EMBL/GenBank/DDBJ whole genome shotgun (WGS) entry which is preliminary data.</text>
</comment>
<accession>A0ACC1T3D7</accession>
<evidence type="ECO:0000313" key="2">
    <source>
        <dbReference type="Proteomes" id="UP001148662"/>
    </source>
</evidence>
<keyword evidence="2" id="KW-1185">Reference proteome</keyword>
<protein>
    <submittedName>
        <fullName evidence="1">Uncharacterized protein</fullName>
    </submittedName>
</protein>
<proteinExistence type="predicted"/>
<dbReference type="Proteomes" id="UP001148662">
    <property type="component" value="Unassembled WGS sequence"/>
</dbReference>
<evidence type="ECO:0000313" key="1">
    <source>
        <dbReference type="EMBL" id="KAJ3551962.1"/>
    </source>
</evidence>
<organism evidence="1 2">
    <name type="scientific">Phlebia brevispora</name>
    <dbReference type="NCBI Taxonomy" id="194682"/>
    <lineage>
        <taxon>Eukaryota</taxon>
        <taxon>Fungi</taxon>
        <taxon>Dikarya</taxon>
        <taxon>Basidiomycota</taxon>
        <taxon>Agaricomycotina</taxon>
        <taxon>Agaricomycetes</taxon>
        <taxon>Polyporales</taxon>
        <taxon>Meruliaceae</taxon>
        <taxon>Phlebia</taxon>
    </lineage>
</organism>
<reference evidence="1" key="1">
    <citation type="submission" date="2022-07" db="EMBL/GenBank/DDBJ databases">
        <title>Genome Sequence of Phlebia brevispora.</title>
        <authorList>
            <person name="Buettner E."/>
        </authorList>
    </citation>
    <scope>NUCLEOTIDE SEQUENCE</scope>
    <source>
        <strain evidence="1">MPL23</strain>
    </source>
</reference>
<dbReference type="EMBL" id="JANHOG010000725">
    <property type="protein sequence ID" value="KAJ3551962.1"/>
    <property type="molecule type" value="Genomic_DNA"/>
</dbReference>
<sequence length="553" mass="62985">MDIIELLHLILSFADKATLSHCALVCKFWHTVAFGMLWADALDDGIRPLLWYIDTFRESTLVDPLYKMKQIEISRPPSPTSWVVFEERAGPYICSLTLDLKSLACSQEFLDMLRDSCLQQLHLPKLWKLKVIVNQTETELEIAIKFMQPTVKHLSLDIWEPLPFRKRDLRTMQREAEVHIPFYRVQFTDAPSPHPLLGLFETVVEVMPNLTELEFAMRDHGQMLSAWPAFINLCTRLKDLHTVRLPPYVLTETSIWGLIGHPSLRRLVACARTWTKTSWMHTSDVFDVSSLDMAPNRSAAANLTDISITILPTQVESFLRRFEVHNITSLHINCGGYVYSAYDVVFLFGAVAEACPLLEDLKVGPLTGPPGAPLRLSYKMLRPLTRCAHLTSLDVRTTHTSVLNDDEFTSLLLFWRRLRKLTLDYPDVACSSPQEIAELSLPAAMLALQLYCGKIREYGRRNFIPPLLEQMSLIVGYPDMGQAEKFVQYTDQLFPSPADCIPKLYTAGCKCLGLHADFAAWNRRRSAFDAFTSRLAAEQGKSYCWPPLVRCVD</sequence>
<gene>
    <name evidence="1" type="ORF">NM688_g4408</name>
</gene>
<name>A0ACC1T3D7_9APHY</name>